<organism evidence="1 2">
    <name type="scientific">Arthrobacter glacialis</name>
    <dbReference type="NCBI Taxonomy" id="1664"/>
    <lineage>
        <taxon>Bacteria</taxon>
        <taxon>Bacillati</taxon>
        <taxon>Actinomycetota</taxon>
        <taxon>Actinomycetes</taxon>
        <taxon>Micrococcales</taxon>
        <taxon>Micrococcaceae</taxon>
        <taxon>Arthrobacter</taxon>
    </lineage>
</organism>
<sequence>MVTTIRLPHSTENVIVESRQVRSLMNLSIVSMTVKGKVINLTQECARELGAALLDASMAQTETSHSTMYGAPIGAGRNC</sequence>
<gene>
    <name evidence="1" type="ORF">CVS27_17060</name>
</gene>
<comment type="caution">
    <text evidence="1">The sequence shown here is derived from an EMBL/GenBank/DDBJ whole genome shotgun (WGS) entry which is preliminary data.</text>
</comment>
<dbReference type="AlphaFoldDB" id="A0A2S3ZT79"/>
<protein>
    <submittedName>
        <fullName evidence="1">Uncharacterized protein</fullName>
    </submittedName>
</protein>
<dbReference type="EMBL" id="PPXC01000016">
    <property type="protein sequence ID" value="POH72202.1"/>
    <property type="molecule type" value="Genomic_DNA"/>
</dbReference>
<accession>A0A2S3ZT79</accession>
<keyword evidence="2" id="KW-1185">Reference proteome</keyword>
<evidence type="ECO:0000313" key="2">
    <source>
        <dbReference type="Proteomes" id="UP000237061"/>
    </source>
</evidence>
<name>A0A2S3ZT79_ARTGL</name>
<evidence type="ECO:0000313" key="1">
    <source>
        <dbReference type="EMBL" id="POH72202.1"/>
    </source>
</evidence>
<dbReference type="Proteomes" id="UP000237061">
    <property type="component" value="Unassembled WGS sequence"/>
</dbReference>
<reference evidence="1 2" key="1">
    <citation type="submission" date="2018-01" db="EMBL/GenBank/DDBJ databases">
        <title>Arthrobacter sp. nov., from glaciers in China.</title>
        <authorList>
            <person name="Liu Q."/>
            <person name="Xin Y.-H."/>
        </authorList>
    </citation>
    <scope>NUCLEOTIDE SEQUENCE [LARGE SCALE GENOMIC DNA]</scope>
    <source>
        <strain evidence="1 2">HLT2-12-2</strain>
    </source>
</reference>
<proteinExistence type="predicted"/>
<dbReference type="RefSeq" id="WP_103467054.1">
    <property type="nucleotide sequence ID" value="NZ_PPXC01000016.1"/>
</dbReference>